<dbReference type="AlphaFoldDB" id="U4UEP0"/>
<sequence>MIISKQRPPTNTPKLMLNNTEIPLFKSLKYLGVIIDSKLNFIEHIIKIITKGSQTAGILYPLLNQKSKLTLKNEKVIRSEICYAAPIISQTSKKNIGKLQIFQNKILRRMTRPPWYVRNSQIHANLQIETVQQFVSKLHEEFKTRVLNHPNPLIKDTFSQTIPNPRYLTPTSLMADPPWNHPP</sequence>
<dbReference type="Proteomes" id="UP000030742">
    <property type="component" value="Unassembled WGS sequence"/>
</dbReference>
<protein>
    <recommendedName>
        <fullName evidence="3">Reverse transcriptase domain-containing protein</fullName>
    </recommendedName>
</protein>
<dbReference type="EMBL" id="KB632143">
    <property type="protein sequence ID" value="ERL89076.1"/>
    <property type="molecule type" value="Genomic_DNA"/>
</dbReference>
<evidence type="ECO:0000313" key="1">
    <source>
        <dbReference type="EMBL" id="ERL89076.1"/>
    </source>
</evidence>
<proteinExistence type="predicted"/>
<gene>
    <name evidence="1" type="ORF">D910_06453</name>
</gene>
<evidence type="ECO:0000313" key="2">
    <source>
        <dbReference type="Proteomes" id="UP000030742"/>
    </source>
</evidence>
<organism evidence="1 2">
    <name type="scientific">Dendroctonus ponderosae</name>
    <name type="common">Mountain pine beetle</name>
    <dbReference type="NCBI Taxonomy" id="77166"/>
    <lineage>
        <taxon>Eukaryota</taxon>
        <taxon>Metazoa</taxon>
        <taxon>Ecdysozoa</taxon>
        <taxon>Arthropoda</taxon>
        <taxon>Hexapoda</taxon>
        <taxon>Insecta</taxon>
        <taxon>Pterygota</taxon>
        <taxon>Neoptera</taxon>
        <taxon>Endopterygota</taxon>
        <taxon>Coleoptera</taxon>
        <taxon>Polyphaga</taxon>
        <taxon>Cucujiformia</taxon>
        <taxon>Curculionidae</taxon>
        <taxon>Scolytinae</taxon>
        <taxon>Dendroctonus</taxon>
    </lineage>
</organism>
<reference evidence="1 2" key="1">
    <citation type="journal article" date="2013" name="Genome Biol.">
        <title>Draft genome of the mountain pine beetle, Dendroctonus ponderosae Hopkins, a major forest pest.</title>
        <authorList>
            <person name="Keeling C.I."/>
            <person name="Yuen M.M."/>
            <person name="Liao N.Y."/>
            <person name="Docking T.R."/>
            <person name="Chan S.K."/>
            <person name="Taylor G.A."/>
            <person name="Palmquist D.L."/>
            <person name="Jackman S.D."/>
            <person name="Nguyen A."/>
            <person name="Li M."/>
            <person name="Henderson H."/>
            <person name="Janes J.K."/>
            <person name="Zhao Y."/>
            <person name="Pandoh P."/>
            <person name="Moore R."/>
            <person name="Sperling F.A."/>
            <person name="Huber D.P."/>
            <person name="Birol I."/>
            <person name="Jones S.J."/>
            <person name="Bohlmann J."/>
        </authorList>
    </citation>
    <scope>NUCLEOTIDE SEQUENCE</scope>
</reference>
<accession>U4UEP0</accession>
<evidence type="ECO:0008006" key="3">
    <source>
        <dbReference type="Google" id="ProtNLM"/>
    </source>
</evidence>
<name>U4UEP0_DENPD</name>